<name>A0A4V0WPT5_9ENTE</name>
<comment type="caution">
    <text evidence="3">The sequence shown here is derived from an EMBL/GenBank/DDBJ whole genome shotgun (WGS) entry which is preliminary data.</text>
</comment>
<dbReference type="AlphaFoldDB" id="A0A4V0WPT5"/>
<dbReference type="GO" id="GO:0009401">
    <property type="term" value="P:phosphoenolpyruvate-dependent sugar phosphotransferase system"/>
    <property type="evidence" value="ECO:0007669"/>
    <property type="project" value="InterPro"/>
</dbReference>
<gene>
    <name evidence="3" type="ORF">NRIC_28700</name>
</gene>
<dbReference type="OrthoDB" id="7065341at2"/>
<dbReference type="Gene3D" id="3.40.50.2300">
    <property type="match status" value="1"/>
</dbReference>
<dbReference type="Pfam" id="PF02302">
    <property type="entry name" value="PTS_IIB"/>
    <property type="match status" value="1"/>
</dbReference>
<proteinExistence type="predicted"/>
<dbReference type="PROSITE" id="PS51099">
    <property type="entry name" value="PTS_EIIB_TYPE_2"/>
    <property type="match status" value="1"/>
</dbReference>
<dbReference type="GO" id="GO:0008982">
    <property type="term" value="F:protein-N(PI)-phosphohistidine-sugar phosphotransferase activity"/>
    <property type="evidence" value="ECO:0007669"/>
    <property type="project" value="InterPro"/>
</dbReference>
<dbReference type="SUPFAM" id="SSF52794">
    <property type="entry name" value="PTS system IIB component-like"/>
    <property type="match status" value="1"/>
</dbReference>
<dbReference type="EMBL" id="BJCC01000025">
    <property type="protein sequence ID" value="GCF94979.1"/>
    <property type="molecule type" value="Genomic_DNA"/>
</dbReference>
<accession>A0A4V0WPT5</accession>
<feature type="domain" description="PTS EIIB type-2" evidence="2">
    <location>
        <begin position="4"/>
        <end position="98"/>
    </location>
</feature>
<reference evidence="4" key="1">
    <citation type="submission" date="2019-02" db="EMBL/GenBank/DDBJ databases">
        <title>Draft genome sequence of Enterococcus sp. Gos25-1.</title>
        <authorList>
            <person name="Tanaka N."/>
            <person name="Shiwa Y."/>
            <person name="Fujita N."/>
        </authorList>
    </citation>
    <scope>NUCLEOTIDE SEQUENCE [LARGE SCALE GENOMIC DNA]</scope>
    <source>
        <strain evidence="4">Gos25-1</strain>
    </source>
</reference>
<dbReference type="Proteomes" id="UP000290567">
    <property type="component" value="Unassembled WGS sequence"/>
</dbReference>
<evidence type="ECO:0000259" key="2">
    <source>
        <dbReference type="PROSITE" id="PS51099"/>
    </source>
</evidence>
<keyword evidence="1" id="KW-0808">Transferase</keyword>
<organism evidence="3 4">
    <name type="scientific">Enterococcus florum</name>
    <dbReference type="NCBI Taxonomy" id="2480627"/>
    <lineage>
        <taxon>Bacteria</taxon>
        <taxon>Bacillati</taxon>
        <taxon>Bacillota</taxon>
        <taxon>Bacilli</taxon>
        <taxon>Lactobacillales</taxon>
        <taxon>Enterococcaceae</taxon>
        <taxon>Enterococcus</taxon>
    </lineage>
</organism>
<dbReference type="InterPro" id="IPR036095">
    <property type="entry name" value="PTS_EIIB-like_sf"/>
</dbReference>
<evidence type="ECO:0000313" key="4">
    <source>
        <dbReference type="Proteomes" id="UP000290567"/>
    </source>
</evidence>
<sequence length="99" mass="10821">MRTINVLSVCGSGSVTSSMIAGNVRDMLDDEGYQAQTVECNPNGVDELLTNREFDIIVHTSPLKREYDLPTINAIGLLTGTDEEGFEEELMEAVKGLEL</sequence>
<keyword evidence="4" id="KW-1185">Reference proteome</keyword>
<dbReference type="InterPro" id="IPR013011">
    <property type="entry name" value="PTS_EIIB_2"/>
</dbReference>
<dbReference type="RefSeq" id="WP_146623384.1">
    <property type="nucleotide sequence ID" value="NZ_BJCC01000025.1"/>
</dbReference>
<evidence type="ECO:0000313" key="3">
    <source>
        <dbReference type="EMBL" id="GCF94979.1"/>
    </source>
</evidence>
<protein>
    <submittedName>
        <fullName evidence="3">PTS fructose transporter subunit IIB</fullName>
    </submittedName>
</protein>
<dbReference type="InterPro" id="IPR003501">
    <property type="entry name" value="PTS_EIIB_2/3"/>
</dbReference>
<evidence type="ECO:0000256" key="1">
    <source>
        <dbReference type="ARBA" id="ARBA00022679"/>
    </source>
</evidence>